<evidence type="ECO:0000256" key="6">
    <source>
        <dbReference type="RuleBase" id="RU365089"/>
    </source>
</evidence>
<keyword evidence="5 6" id="KW-0233">DNA recombination</keyword>
<dbReference type="PANTHER" id="PTHR33217:SF8">
    <property type="entry name" value="MUTATOR FAMILY TRANSPOSASE"/>
    <property type="match status" value="1"/>
</dbReference>
<dbReference type="Pfam" id="PF00872">
    <property type="entry name" value="Transposase_mut"/>
    <property type="match status" value="1"/>
</dbReference>
<evidence type="ECO:0000256" key="2">
    <source>
        <dbReference type="ARBA" id="ARBA00010961"/>
    </source>
</evidence>
<dbReference type="AlphaFoldDB" id="K1ZIN3"/>
<comment type="caution">
    <text evidence="7">The sequence shown here is derived from an EMBL/GenBank/DDBJ whole genome shotgun (WGS) entry which is preliminary data.</text>
</comment>
<keyword evidence="6" id="KW-0814">Transposable element</keyword>
<dbReference type="EMBL" id="AMFJ01028915">
    <property type="protein sequence ID" value="EKD44293.1"/>
    <property type="molecule type" value="Genomic_DNA"/>
</dbReference>
<accession>K1ZIN3</accession>
<proteinExistence type="inferred from homology"/>
<comment type="similarity">
    <text evidence="2 6">Belongs to the transposase mutator family.</text>
</comment>
<name>K1ZIN3_9BACT</name>
<dbReference type="GO" id="GO:0006313">
    <property type="term" value="P:DNA transposition"/>
    <property type="evidence" value="ECO:0007669"/>
    <property type="project" value="UniProtKB-UniRule"/>
</dbReference>
<dbReference type="GO" id="GO:0003677">
    <property type="term" value="F:DNA binding"/>
    <property type="evidence" value="ECO:0007669"/>
    <property type="project" value="UniProtKB-UniRule"/>
</dbReference>
<organism evidence="7">
    <name type="scientific">uncultured bacterium</name>
    <name type="common">gcode 4</name>
    <dbReference type="NCBI Taxonomy" id="1234023"/>
    <lineage>
        <taxon>Bacteria</taxon>
        <taxon>environmental samples</taxon>
    </lineage>
</organism>
<gene>
    <name evidence="7" type="ORF">ACD_71C00184G0001</name>
</gene>
<evidence type="ECO:0000256" key="3">
    <source>
        <dbReference type="ARBA" id="ARBA00022578"/>
    </source>
</evidence>
<keyword evidence="3 6" id="KW-0815">Transposition</keyword>
<dbReference type="PROSITE" id="PS01007">
    <property type="entry name" value="TRANSPOSASE_MUTATOR"/>
    <property type="match status" value="1"/>
</dbReference>
<evidence type="ECO:0000256" key="4">
    <source>
        <dbReference type="ARBA" id="ARBA00023125"/>
    </source>
</evidence>
<dbReference type="NCBIfam" id="NF033543">
    <property type="entry name" value="transpos_IS256"/>
    <property type="match status" value="1"/>
</dbReference>
<reference evidence="7" key="1">
    <citation type="journal article" date="2012" name="Science">
        <title>Fermentation, hydrogen, and sulfur metabolism in multiple uncultivated bacterial phyla.</title>
        <authorList>
            <person name="Wrighton K.C."/>
            <person name="Thomas B.C."/>
            <person name="Sharon I."/>
            <person name="Miller C.S."/>
            <person name="Castelle C.J."/>
            <person name="VerBerkmoes N.C."/>
            <person name="Wilkins M.J."/>
            <person name="Hettich R.L."/>
            <person name="Lipton M.S."/>
            <person name="Williams K.H."/>
            <person name="Long P.E."/>
            <person name="Banfield J.F."/>
        </authorList>
    </citation>
    <scope>NUCLEOTIDE SEQUENCE [LARGE SCALE GENOMIC DNA]</scope>
</reference>
<dbReference type="InterPro" id="IPR001207">
    <property type="entry name" value="Transposase_mutator"/>
</dbReference>
<dbReference type="GO" id="GO:0004803">
    <property type="term" value="F:transposase activity"/>
    <property type="evidence" value="ECO:0007669"/>
    <property type="project" value="UniProtKB-UniRule"/>
</dbReference>
<evidence type="ECO:0000256" key="5">
    <source>
        <dbReference type="ARBA" id="ARBA00023172"/>
    </source>
</evidence>
<evidence type="ECO:0000313" key="7">
    <source>
        <dbReference type="EMBL" id="EKD44293.1"/>
    </source>
</evidence>
<dbReference type="PANTHER" id="PTHR33217">
    <property type="entry name" value="TRANSPOSASE FOR INSERTION SEQUENCE ELEMENT IS1081"/>
    <property type="match status" value="1"/>
</dbReference>
<keyword evidence="4 6" id="KW-0238">DNA-binding</keyword>
<comment type="function">
    <text evidence="1 6">Required for the transposition of the insertion element.</text>
</comment>
<evidence type="ECO:0000256" key="1">
    <source>
        <dbReference type="ARBA" id="ARBA00002190"/>
    </source>
</evidence>
<sequence>MKMQFPTQEELQIIMEKYQDKEGSVENLESMLKDLFKNSMQTMLEAEMDTHLGYEKHSNIWDKSWNSRNGYNTKQVITNSWKMELSVPRDRNAEFEPILVPKRQTNISNLENKIISMYGLWLSNADITAHIQEIYWVELSEGLISNITNKILEEVFDWQKRPLSATYPIIYLDAIHYKVRDSWHIVNKASYIILWIDTDGKKDVLGIYVWENEWAKFWLWVVNDLASRWVKDILIACIDGLKGFPEAINSVFPKTQIQLCIIHQIRNSFKHLHYKDSKEFMTDLKTIYTAQNEQIWLDNLAKMEEKWGKKYYYVFKSWRENWSNLATFFIYPEEIRRIIYTTNAIENFNRWLRKYTKTKVIFPTDSSLLKSLYLAQRNITRNWTPKTHNWWKILSQFQIYFEGRI</sequence>
<protein>
    <recommendedName>
        <fullName evidence="6">Mutator family transposase</fullName>
    </recommendedName>
</protein>